<dbReference type="Pfam" id="PF00534">
    <property type="entry name" value="Glycos_transf_1"/>
    <property type="match status" value="1"/>
</dbReference>
<dbReference type="Proteomes" id="UP000662314">
    <property type="component" value="Unassembled WGS sequence"/>
</dbReference>
<feature type="domain" description="Glycosyl transferase family 1" evidence="1">
    <location>
        <begin position="191"/>
        <end position="365"/>
    </location>
</feature>
<evidence type="ECO:0000259" key="1">
    <source>
        <dbReference type="Pfam" id="PF00534"/>
    </source>
</evidence>
<sequence>MKILVASHTYTVDLNCEKLRALSQLEPGIEVTVVVPKSWRPGGVQNKIIESQYREEGTFRIVPISNFSQNHQGFLTFGADLISLLRQFRPQVIQVEQGSRGLAYTQMIVLNQLLGLKAKNLFFTWWNLPYELKLPVALLEKYNLDHSHGIISGNQDGAEILRQRGYKGAIKVMPQLGVDESLFAPKSQPDLATKLGIKSDDFIVGFVGRFVPEKGLLTLLKALATLQDKSWKLLLLGRGPLKEELTKIATENNIRDRLILVESVPHNEVASYINLMSTLVLPSETSDEFKTLTSVGWKEQFGHVLIEAMACQVPVIGSDSGEIPHVIGDAGLVFPEGNAKALADCLAQLIEKPNLTQNLGEMGYHKAMVKYTNKALAKQQFEFYQELVNEGRREEAEGRR</sequence>
<accession>A0A8J7LEX9</accession>
<proteinExistence type="predicted"/>
<evidence type="ECO:0000313" key="2">
    <source>
        <dbReference type="EMBL" id="MBH8574631.1"/>
    </source>
</evidence>
<dbReference type="PANTHER" id="PTHR45947">
    <property type="entry name" value="SULFOQUINOVOSYL TRANSFERASE SQD2"/>
    <property type="match status" value="1"/>
</dbReference>
<dbReference type="GO" id="GO:0016758">
    <property type="term" value="F:hexosyltransferase activity"/>
    <property type="evidence" value="ECO:0007669"/>
    <property type="project" value="TreeGrafter"/>
</dbReference>
<dbReference type="NCBIfam" id="NF038298">
    <property type="entry name" value="EPS_HpsO"/>
    <property type="match status" value="1"/>
</dbReference>
<dbReference type="InterPro" id="IPR050194">
    <property type="entry name" value="Glycosyltransferase_grp1"/>
</dbReference>
<name>A0A8J7LEX9_9NOST</name>
<comment type="caution">
    <text evidence="2">The sequence shown here is derived from an EMBL/GenBank/DDBJ whole genome shotgun (WGS) entry which is preliminary data.</text>
</comment>
<dbReference type="EMBL" id="JAECZA010000080">
    <property type="protein sequence ID" value="MBH8574631.1"/>
    <property type="molecule type" value="Genomic_DNA"/>
</dbReference>
<dbReference type="InterPro" id="IPR001296">
    <property type="entry name" value="Glyco_trans_1"/>
</dbReference>
<reference evidence="2 3" key="1">
    <citation type="journal article" date="2021" name="Int. J. Syst. Evol. Microbiol.">
        <title>Amazonocrinis nigriterrae gen. nov., sp. nov., Atlanticothrix silvestris gen. nov., sp. nov. and Dendronalium phyllosphericum gen. nov., sp. nov., nostocacean cyanobacteria from Brazilian environments.</title>
        <authorList>
            <person name="Alvarenga D.O."/>
            <person name="Andreote A.P.D."/>
            <person name="Branco L.H.Z."/>
            <person name="Delbaje E."/>
            <person name="Cruz R.B."/>
            <person name="Varani A.M."/>
            <person name="Fiore M.F."/>
        </authorList>
    </citation>
    <scope>NUCLEOTIDE SEQUENCE [LARGE SCALE GENOMIC DNA]</scope>
    <source>
        <strain evidence="2 3">CENA369</strain>
    </source>
</reference>
<organism evidence="2 3">
    <name type="scientific">Dendronalium phyllosphericum CENA369</name>
    <dbReference type="NCBI Taxonomy" id="1725256"/>
    <lineage>
        <taxon>Bacteria</taxon>
        <taxon>Bacillati</taxon>
        <taxon>Cyanobacteriota</taxon>
        <taxon>Cyanophyceae</taxon>
        <taxon>Nostocales</taxon>
        <taxon>Nostocaceae</taxon>
        <taxon>Dendronalium</taxon>
        <taxon>Dendronalium phyllosphericum</taxon>
    </lineage>
</organism>
<dbReference type="PANTHER" id="PTHR45947:SF3">
    <property type="entry name" value="SULFOQUINOVOSYL TRANSFERASE SQD2"/>
    <property type="match status" value="1"/>
</dbReference>
<dbReference type="Gene3D" id="3.40.50.2000">
    <property type="entry name" value="Glycogen Phosphorylase B"/>
    <property type="match status" value="2"/>
</dbReference>
<dbReference type="SUPFAM" id="SSF53756">
    <property type="entry name" value="UDP-Glycosyltransferase/glycogen phosphorylase"/>
    <property type="match status" value="1"/>
</dbReference>
<protein>
    <submittedName>
        <fullName evidence="2">Glycosyltransferase</fullName>
    </submittedName>
</protein>
<gene>
    <name evidence="2" type="ORF">I8752_16690</name>
</gene>
<evidence type="ECO:0000313" key="3">
    <source>
        <dbReference type="Proteomes" id="UP000662314"/>
    </source>
</evidence>
<dbReference type="RefSeq" id="WP_214433430.1">
    <property type="nucleotide sequence ID" value="NZ_CAWPUQ010000318.1"/>
</dbReference>
<dbReference type="AlphaFoldDB" id="A0A8J7LEX9"/>
<keyword evidence="3" id="KW-1185">Reference proteome</keyword>